<organism evidence="10 11">
    <name type="scientific">Nocardiopsis tropica</name>
    <dbReference type="NCBI Taxonomy" id="109330"/>
    <lineage>
        <taxon>Bacteria</taxon>
        <taxon>Bacillati</taxon>
        <taxon>Actinomycetota</taxon>
        <taxon>Actinomycetes</taxon>
        <taxon>Streptosporangiales</taxon>
        <taxon>Nocardiopsidaceae</taxon>
        <taxon>Nocardiopsis</taxon>
    </lineage>
</organism>
<keyword evidence="4" id="KW-0479">Metal-binding</keyword>
<feature type="region of interest" description="Disordered" evidence="6">
    <location>
        <begin position="23"/>
        <end position="56"/>
    </location>
</feature>
<evidence type="ECO:0000256" key="2">
    <source>
        <dbReference type="ARBA" id="ARBA00010312"/>
    </source>
</evidence>
<dbReference type="Pfam" id="PF00384">
    <property type="entry name" value="Molybdopterin"/>
    <property type="match status" value="1"/>
</dbReference>
<feature type="domain" description="Molybdopterin oxidoreductase N-terminal" evidence="9">
    <location>
        <begin position="8"/>
        <end position="48"/>
    </location>
</feature>
<gene>
    <name evidence="10" type="ORF">Q8A49_13075</name>
</gene>
<evidence type="ECO:0000256" key="6">
    <source>
        <dbReference type="SAM" id="MobiDB-lite"/>
    </source>
</evidence>
<dbReference type="Pfam" id="PF18364">
    <property type="entry name" value="Molybdopterin_N"/>
    <property type="match status" value="1"/>
</dbReference>
<name>A0ABU7KQ84_9ACTN</name>
<dbReference type="PANTHER" id="PTHR43742:SF10">
    <property type="entry name" value="TRIMETHYLAMINE-N-OXIDE REDUCTASE 2"/>
    <property type="match status" value="1"/>
</dbReference>
<dbReference type="Proteomes" id="UP001348641">
    <property type="component" value="Unassembled WGS sequence"/>
</dbReference>
<evidence type="ECO:0000256" key="5">
    <source>
        <dbReference type="ARBA" id="ARBA00023002"/>
    </source>
</evidence>
<dbReference type="SUPFAM" id="SSF50692">
    <property type="entry name" value="ADC-like"/>
    <property type="match status" value="1"/>
</dbReference>
<comment type="similarity">
    <text evidence="2">Belongs to the prokaryotic molybdopterin-containing oxidoreductase family.</text>
</comment>
<dbReference type="InterPro" id="IPR041460">
    <property type="entry name" value="Molybdopterin_N"/>
</dbReference>
<feature type="domain" description="Molybdopterin oxidoreductase" evidence="7">
    <location>
        <begin position="52"/>
        <end position="517"/>
    </location>
</feature>
<evidence type="ECO:0000313" key="11">
    <source>
        <dbReference type="Proteomes" id="UP001348641"/>
    </source>
</evidence>
<dbReference type="InterPro" id="IPR009010">
    <property type="entry name" value="Asp_de-COase-like_dom_sf"/>
</dbReference>
<dbReference type="Gene3D" id="3.40.228.10">
    <property type="entry name" value="Dimethylsulfoxide Reductase, domain 2"/>
    <property type="match status" value="1"/>
</dbReference>
<dbReference type="Gene3D" id="3.90.55.10">
    <property type="entry name" value="Dimethylsulfoxide Reductase, domain 3"/>
    <property type="match status" value="1"/>
</dbReference>
<comment type="cofactor">
    <cofactor evidence="1">
        <name>Mo-bis(molybdopterin guanine dinucleotide)</name>
        <dbReference type="ChEBI" id="CHEBI:60539"/>
    </cofactor>
</comment>
<dbReference type="InterPro" id="IPR006657">
    <property type="entry name" value="MoPterin_dinucl-bd_dom"/>
</dbReference>
<evidence type="ECO:0000259" key="9">
    <source>
        <dbReference type="Pfam" id="PF18364"/>
    </source>
</evidence>
<dbReference type="Gene3D" id="2.40.40.20">
    <property type="match status" value="1"/>
</dbReference>
<dbReference type="InterPro" id="IPR006656">
    <property type="entry name" value="Mopterin_OxRdtase"/>
</dbReference>
<dbReference type="SUPFAM" id="SSF53706">
    <property type="entry name" value="Formate dehydrogenase/DMSO reductase, domains 1-3"/>
    <property type="match status" value="1"/>
</dbReference>
<evidence type="ECO:0000256" key="4">
    <source>
        <dbReference type="ARBA" id="ARBA00022723"/>
    </source>
</evidence>
<proteinExistence type="inferred from homology"/>
<reference evidence="10 11" key="1">
    <citation type="submission" date="2023-07" db="EMBL/GenBank/DDBJ databases">
        <authorList>
            <person name="Girao M."/>
            <person name="Carvalho M.F."/>
        </authorList>
    </citation>
    <scope>NUCLEOTIDE SEQUENCE [LARGE SCALE GENOMIC DNA]</scope>
    <source>
        <strain evidence="10 11">66/93</strain>
    </source>
</reference>
<dbReference type="RefSeq" id="WP_330158554.1">
    <property type="nucleotide sequence ID" value="NZ_BAAAJA010000019.1"/>
</dbReference>
<protein>
    <submittedName>
        <fullName evidence="10">Molybdopterin-dependent oxidoreductase</fullName>
    </submittedName>
</protein>
<dbReference type="EMBL" id="JAUUCC010000029">
    <property type="protein sequence ID" value="MEE2051426.1"/>
    <property type="molecule type" value="Genomic_DNA"/>
</dbReference>
<dbReference type="Gene3D" id="3.40.50.740">
    <property type="match status" value="1"/>
</dbReference>
<feature type="domain" description="Molybdopterin dinucleotide-binding" evidence="8">
    <location>
        <begin position="632"/>
        <end position="745"/>
    </location>
</feature>
<dbReference type="InterPro" id="IPR050612">
    <property type="entry name" value="Prok_Mopterin_Oxidored"/>
</dbReference>
<comment type="caution">
    <text evidence="10">The sequence shown here is derived from an EMBL/GenBank/DDBJ whole genome shotgun (WGS) entry which is preliminary data.</text>
</comment>
<dbReference type="Pfam" id="PF01568">
    <property type="entry name" value="Molydop_binding"/>
    <property type="match status" value="1"/>
</dbReference>
<evidence type="ECO:0000259" key="7">
    <source>
        <dbReference type="Pfam" id="PF00384"/>
    </source>
</evidence>
<evidence type="ECO:0000313" key="10">
    <source>
        <dbReference type="EMBL" id="MEE2051426.1"/>
    </source>
</evidence>
<keyword evidence="5" id="KW-0560">Oxidoreductase</keyword>
<evidence type="ECO:0000256" key="3">
    <source>
        <dbReference type="ARBA" id="ARBA00022505"/>
    </source>
</evidence>
<sequence length="776" mass="83996">MSATLRPTSAHWGSYQVVVEDDRVVGVRPDPEDPAPSPVMANTPAAQHHASRVARPAVRRRWLERGPGPDPRRGDPDDDYVEVEWATVLDLLAAELDRVRTEHGNAAVFGGSYGWGSAGRVHHAQSQLHRFLNTIGGYTRSVATYSHGAVEVLFPRIIGTPAANRLLHRAPAWTQIREHTELLVTFGGLRLSNTWTTSGGRAAQTAGPEMRAASESGVEFVSVSPLFDDTPEDVKAEWVSIPPGADTAVMLALMHVLFTEGLADTRFLDRYTVGADVLRSYVLGERDERGDRPGVERSPEWAERISGVPAGELRTLARRMAEKRTLVNVGWSVQRARYGEQPLWAGLALACCLGQVGLPGAGFASGYGSMGNYGGGSTPMGLPRMPQGANPVDSSIPVARIADMLLEPGGRYDFDGEERRYPDVRLVYWAGGNPFHHHQDLERLTRAFGRPETVVVHETHWTATARHADIVIPSTTVLERDDLTASKGDLSVRAMPRAVSPHGQARDEYDTYADLAGRLGLREEFTEGRTSAQWMRSVYERWRSLVARHGAEVPGFEEFWERGRVEMPGRVEDEALLGEFRADPEGRPLRTPSGRIELFSETIASFGYEDCPGHPVWLPGPAVDGGDDGFPLVLLANQPSGRLHSQQDMGAHSMSQKVGGRSPLRIGPEDARACGVADGDVVRVSSGRGSCLAGVVVSDALRPGVVQLSTGAWYDPSAPGVTCAHGNPNALTEDVGTSRLSQGCTGQTVRVRVEPFTGPVPPVRAFEPPNGIGAPA</sequence>
<keyword evidence="3" id="KW-0500">Molybdenum</keyword>
<dbReference type="PANTHER" id="PTHR43742">
    <property type="entry name" value="TRIMETHYLAMINE-N-OXIDE REDUCTASE"/>
    <property type="match status" value="1"/>
</dbReference>
<accession>A0ABU7KQ84</accession>
<evidence type="ECO:0000259" key="8">
    <source>
        <dbReference type="Pfam" id="PF01568"/>
    </source>
</evidence>
<evidence type="ECO:0000256" key="1">
    <source>
        <dbReference type="ARBA" id="ARBA00001942"/>
    </source>
</evidence>